<dbReference type="NCBIfam" id="NF037959">
    <property type="entry name" value="MFS_SpdSyn"/>
    <property type="match status" value="1"/>
</dbReference>
<dbReference type="UniPathway" id="UPA00248">
    <property type="reaction ID" value="UER00314"/>
</dbReference>
<reference evidence="10" key="1">
    <citation type="submission" date="2016-11" db="EMBL/GenBank/DDBJ databases">
        <authorList>
            <person name="Varghese N."/>
            <person name="Submissions S."/>
        </authorList>
    </citation>
    <scope>NUCLEOTIDE SEQUENCE [LARGE SCALE GENOMIC DNA]</scope>
    <source>
        <strain evidence="10">DSM 18802</strain>
    </source>
</reference>
<dbReference type="PANTHER" id="PTHR11558">
    <property type="entry name" value="SPERMIDINE/SPERMINE SYNTHASE"/>
    <property type="match status" value="1"/>
</dbReference>
<dbReference type="Gene3D" id="2.30.140.10">
    <property type="entry name" value="Spermidine synthase, tetramerisation domain"/>
    <property type="match status" value="1"/>
</dbReference>
<feature type="binding site" evidence="4">
    <location>
        <position position="161"/>
    </location>
    <ligand>
        <name>S-methyl-5'-thioadenosine</name>
        <dbReference type="ChEBI" id="CHEBI:17509"/>
    </ligand>
</feature>
<dbReference type="GO" id="GO:0008295">
    <property type="term" value="P:spermidine biosynthetic process"/>
    <property type="evidence" value="ECO:0007669"/>
    <property type="project" value="UniProtKB-UniRule"/>
</dbReference>
<dbReference type="GO" id="GO:0005829">
    <property type="term" value="C:cytosol"/>
    <property type="evidence" value="ECO:0007669"/>
    <property type="project" value="TreeGrafter"/>
</dbReference>
<evidence type="ECO:0000256" key="4">
    <source>
        <dbReference type="HAMAP-Rule" id="MF_00198"/>
    </source>
</evidence>
<dbReference type="NCBIfam" id="NF002010">
    <property type="entry name" value="PRK00811.1"/>
    <property type="match status" value="1"/>
</dbReference>
<comment type="subunit">
    <text evidence="4">Homodimer or homotetramer.</text>
</comment>
<dbReference type="RefSeq" id="WP_073257747.1">
    <property type="nucleotide sequence ID" value="NZ_FRCR01000011.1"/>
</dbReference>
<dbReference type="PROSITE" id="PS51006">
    <property type="entry name" value="PABS_2"/>
    <property type="match status" value="1"/>
</dbReference>
<evidence type="ECO:0000256" key="5">
    <source>
        <dbReference type="PROSITE-ProRule" id="PRU00354"/>
    </source>
</evidence>
<evidence type="ECO:0000256" key="6">
    <source>
        <dbReference type="RuleBase" id="RU003836"/>
    </source>
</evidence>
<evidence type="ECO:0000256" key="1">
    <source>
        <dbReference type="ARBA" id="ARBA00007867"/>
    </source>
</evidence>
<protein>
    <recommendedName>
        <fullName evidence="4">Polyamine aminopropyltransferase</fullName>
    </recommendedName>
    <alternativeName>
        <fullName evidence="4">Putrescine aminopropyltransferase</fullName>
        <shortName evidence="4">PAPT</shortName>
    </alternativeName>
    <alternativeName>
        <fullName evidence="4">Spermidine synthase</fullName>
        <shortName evidence="4">SPDS</shortName>
        <shortName evidence="4">SPDSY</shortName>
        <ecNumber evidence="4">2.5.1.16</ecNumber>
    </alternativeName>
</protein>
<dbReference type="PROSITE" id="PS01330">
    <property type="entry name" value="PABS_1"/>
    <property type="match status" value="1"/>
</dbReference>
<dbReference type="AlphaFoldDB" id="A0A1M7L9L9"/>
<name>A0A1M7L9L9_9FIRM</name>
<feature type="binding site" evidence="4">
    <location>
        <begin position="154"/>
        <end position="157"/>
    </location>
    <ligand>
        <name>spermidine</name>
        <dbReference type="ChEBI" id="CHEBI:57834"/>
    </ligand>
</feature>
<proteinExistence type="inferred from homology"/>
<feature type="binding site" evidence="4">
    <location>
        <begin position="136"/>
        <end position="137"/>
    </location>
    <ligand>
        <name>S-methyl-5'-thioadenosine</name>
        <dbReference type="ChEBI" id="CHEBI:17509"/>
    </ligand>
</feature>
<keyword evidence="10" id="KW-1185">Reference proteome</keyword>
<dbReference type="InterPro" id="IPR030374">
    <property type="entry name" value="PABS"/>
</dbReference>
<comment type="function">
    <text evidence="4">Catalyzes the irreversible transfer of a propylamine group from the amino donor S-adenosylmethioninamine (decarboxy-AdoMet) to putrescine (1,4-diaminobutane) to yield spermidine.</text>
</comment>
<feature type="binding site" evidence="4">
    <location>
        <position position="105"/>
    </location>
    <ligand>
        <name>S-methyl-5'-thioadenosine</name>
        <dbReference type="ChEBI" id="CHEBI:17509"/>
    </ligand>
</feature>
<dbReference type="HAMAP" id="MF_00198">
    <property type="entry name" value="Spermidine_synth"/>
    <property type="match status" value="1"/>
</dbReference>
<evidence type="ECO:0000256" key="3">
    <source>
        <dbReference type="ARBA" id="ARBA00023115"/>
    </source>
</evidence>
<dbReference type="InterPro" id="IPR035246">
    <property type="entry name" value="Spermidine_synt_N"/>
</dbReference>
<comment type="catalytic activity">
    <reaction evidence="4 7">
        <text>S-adenosyl 3-(methylsulfanyl)propylamine + putrescine = S-methyl-5'-thioadenosine + spermidine + H(+)</text>
        <dbReference type="Rhea" id="RHEA:12721"/>
        <dbReference type="ChEBI" id="CHEBI:15378"/>
        <dbReference type="ChEBI" id="CHEBI:17509"/>
        <dbReference type="ChEBI" id="CHEBI:57443"/>
        <dbReference type="ChEBI" id="CHEBI:57834"/>
        <dbReference type="ChEBI" id="CHEBI:326268"/>
        <dbReference type="EC" id="2.5.1.16"/>
    </reaction>
</comment>
<dbReference type="OrthoDB" id="9793120at2"/>
<dbReference type="CDD" id="cd02440">
    <property type="entry name" value="AdoMet_MTases"/>
    <property type="match status" value="1"/>
</dbReference>
<dbReference type="Pfam" id="PF17284">
    <property type="entry name" value="Spermine_synt_N"/>
    <property type="match status" value="1"/>
</dbReference>
<dbReference type="GO" id="GO:0004766">
    <property type="term" value="F:spermidine synthase activity"/>
    <property type="evidence" value="ECO:0007669"/>
    <property type="project" value="UniProtKB-UniRule"/>
</dbReference>
<feature type="domain" description="PABS" evidence="8">
    <location>
        <begin position="2"/>
        <end position="234"/>
    </location>
</feature>
<dbReference type="InterPro" id="IPR030373">
    <property type="entry name" value="PABS_CS"/>
</dbReference>
<evidence type="ECO:0000259" key="8">
    <source>
        <dbReference type="PROSITE" id="PS51006"/>
    </source>
</evidence>
<feature type="binding site" evidence="4">
    <location>
        <position position="86"/>
    </location>
    <ligand>
        <name>spermidine</name>
        <dbReference type="ChEBI" id="CHEBI:57834"/>
    </ligand>
</feature>
<keyword evidence="2 4" id="KW-0808">Transferase</keyword>
<feature type="binding site" evidence="4">
    <location>
        <position position="31"/>
    </location>
    <ligand>
        <name>S-methyl-5'-thioadenosine</name>
        <dbReference type="ChEBI" id="CHEBI:17509"/>
    </ligand>
</feature>
<dbReference type="NCBIfam" id="TIGR00417">
    <property type="entry name" value="speE"/>
    <property type="match status" value="1"/>
</dbReference>
<dbReference type="Proteomes" id="UP000184375">
    <property type="component" value="Unassembled WGS sequence"/>
</dbReference>
<dbReference type="Pfam" id="PF01564">
    <property type="entry name" value="Spermine_synth"/>
    <property type="match status" value="1"/>
</dbReference>
<evidence type="ECO:0000256" key="2">
    <source>
        <dbReference type="ARBA" id="ARBA00022679"/>
    </source>
</evidence>
<keyword evidence="4 7" id="KW-0745">Spermidine biosynthesis</keyword>
<accession>A0A1M7L9L9</accession>
<evidence type="ECO:0000313" key="10">
    <source>
        <dbReference type="Proteomes" id="UP000184375"/>
    </source>
</evidence>
<dbReference type="STRING" id="447595.SAMN05660826_01835"/>
<feature type="binding site" evidence="4">
    <location>
        <position position="62"/>
    </location>
    <ligand>
        <name>spermidine</name>
        <dbReference type="ChEBI" id="CHEBI:57834"/>
    </ligand>
</feature>
<keyword evidence="3 4" id="KW-0620">Polyamine biosynthesis</keyword>
<feature type="active site" description="Proton acceptor" evidence="4 5">
    <location>
        <position position="154"/>
    </location>
</feature>
<gene>
    <name evidence="4" type="primary">speE</name>
    <name evidence="9" type="ORF">SAMN05660826_01835</name>
</gene>
<organism evidence="9 10">
    <name type="scientific">Caldanaerovirga acetigignens</name>
    <dbReference type="NCBI Taxonomy" id="447595"/>
    <lineage>
        <taxon>Bacteria</taxon>
        <taxon>Bacillati</taxon>
        <taxon>Bacillota</taxon>
        <taxon>Clostridia</taxon>
        <taxon>Thermosediminibacterales</taxon>
        <taxon>Thermosediminibacteraceae</taxon>
        <taxon>Caldanaerovirga</taxon>
    </lineage>
</organism>
<evidence type="ECO:0000313" key="9">
    <source>
        <dbReference type="EMBL" id="SHM74581.1"/>
    </source>
</evidence>
<dbReference type="PANTHER" id="PTHR11558:SF11">
    <property type="entry name" value="SPERMIDINE SYNTHASE"/>
    <property type="match status" value="1"/>
</dbReference>
<dbReference type="InterPro" id="IPR001045">
    <property type="entry name" value="Spermi_synthase"/>
</dbReference>
<dbReference type="EMBL" id="FRCR01000011">
    <property type="protein sequence ID" value="SHM74581.1"/>
    <property type="molecule type" value="Genomic_DNA"/>
</dbReference>
<dbReference type="InterPro" id="IPR029063">
    <property type="entry name" value="SAM-dependent_MTases_sf"/>
</dbReference>
<dbReference type="InterPro" id="IPR037163">
    <property type="entry name" value="Spermidine_synt_N_sf"/>
</dbReference>
<comment type="similarity">
    <text evidence="1 4 6">Belongs to the spermidine/spermine synthase family.</text>
</comment>
<dbReference type="EC" id="2.5.1.16" evidence="4"/>
<sequence>MELWFSEMQSKNVKMSYKIKNLLHSEKTKFQNLAVIDSEEFGRMLILDDVVQLTMKDEFIYHEMMAHVPLFTHGSPERVLVIGGGDGGTLREILKHPVKEAHLVEIDEKVIEASKRFFPELSVAFDDPRAKIFCEDGIAYVKRFKNYYDVIIVDSTDPVGPAVGLFRKEFYKDIFDALTEKGVFVAQTESPFYYEGLLKEVYNCIAEIFPYAAVYTAVIPTYPGALWTFTIGSKQVDPSDKANVPESCNFKTRYYTPEIHKACFKIPPFIKEILSK</sequence>
<comment type="pathway">
    <text evidence="4">Amine and polyamine biosynthesis; spermidine biosynthesis; spermidine from putrescine: step 1/1.</text>
</comment>
<dbReference type="SUPFAM" id="SSF53335">
    <property type="entry name" value="S-adenosyl-L-methionine-dependent methyltransferases"/>
    <property type="match status" value="1"/>
</dbReference>
<dbReference type="Gene3D" id="3.40.50.150">
    <property type="entry name" value="Vaccinia Virus protein VP39"/>
    <property type="match status" value="1"/>
</dbReference>
<evidence type="ECO:0000256" key="7">
    <source>
        <dbReference type="RuleBase" id="RU003837"/>
    </source>
</evidence>